<dbReference type="RefSeq" id="WP_162084976.1">
    <property type="nucleotide sequence ID" value="NZ_AP021881.1"/>
</dbReference>
<reference evidence="3" key="1">
    <citation type="submission" date="2019-11" db="EMBL/GenBank/DDBJ databases">
        <title>Isolation and characterization of a novel species in the genus Sulfuriferula.</title>
        <authorList>
            <person name="Mochizuki J."/>
            <person name="Kojima H."/>
            <person name="Fukui M."/>
        </authorList>
    </citation>
    <scope>NUCLEOTIDE SEQUENCE [LARGE SCALE GENOMIC DNA]</scope>
    <source>
        <strain evidence="3">SGTM</strain>
    </source>
</reference>
<dbReference type="NCBIfam" id="TIGR00254">
    <property type="entry name" value="GGDEF"/>
    <property type="match status" value="1"/>
</dbReference>
<dbReference type="InterPro" id="IPR043128">
    <property type="entry name" value="Rev_trsase/Diguanyl_cyclase"/>
</dbReference>
<dbReference type="SMART" id="SM00267">
    <property type="entry name" value="GGDEF"/>
    <property type="match status" value="1"/>
</dbReference>
<dbReference type="EMBL" id="AP021881">
    <property type="protein sequence ID" value="BBP01170.1"/>
    <property type="molecule type" value="Genomic_DNA"/>
</dbReference>
<dbReference type="InterPro" id="IPR000160">
    <property type="entry name" value="GGDEF_dom"/>
</dbReference>
<dbReference type="SUPFAM" id="SSF55073">
    <property type="entry name" value="Nucleotide cyclase"/>
    <property type="match status" value="1"/>
</dbReference>
<protein>
    <recommendedName>
        <fullName evidence="1">GGDEF domain-containing protein</fullName>
    </recommendedName>
</protein>
<keyword evidence="3" id="KW-1185">Reference proteome</keyword>
<dbReference type="GO" id="GO:0003824">
    <property type="term" value="F:catalytic activity"/>
    <property type="evidence" value="ECO:0007669"/>
    <property type="project" value="UniProtKB-ARBA"/>
</dbReference>
<dbReference type="PANTHER" id="PTHR46663">
    <property type="entry name" value="DIGUANYLATE CYCLASE DGCT-RELATED"/>
    <property type="match status" value="1"/>
</dbReference>
<feature type="domain" description="GGDEF" evidence="1">
    <location>
        <begin position="35"/>
        <end position="169"/>
    </location>
</feature>
<dbReference type="InterPro" id="IPR029787">
    <property type="entry name" value="Nucleotide_cyclase"/>
</dbReference>
<sequence length="169" mass="18934">MTHLAEYDALTGLLNRRAFLQKLDVYFKYAKRYDKQGTLIFIDLNKFKLINDAYGHSTGDAYLKFIAEHLVKTLRATDMIGRWGGDEFIVFIHEINAVPAQKVATKLVNSFCSSEIRIQGHTFTPSASFGLSSIEKHIQDVGQLIHGADVAMYTAKTAGTCGWEEAARK</sequence>
<evidence type="ECO:0000313" key="3">
    <source>
        <dbReference type="Proteomes" id="UP000463939"/>
    </source>
</evidence>
<organism evidence="2 3">
    <name type="scientific">Sulfuriferula nivalis</name>
    <dbReference type="NCBI Taxonomy" id="2675298"/>
    <lineage>
        <taxon>Bacteria</taxon>
        <taxon>Pseudomonadati</taxon>
        <taxon>Pseudomonadota</taxon>
        <taxon>Betaproteobacteria</taxon>
        <taxon>Nitrosomonadales</taxon>
        <taxon>Sulfuricellaceae</taxon>
        <taxon>Sulfuriferula</taxon>
    </lineage>
</organism>
<dbReference type="AlphaFoldDB" id="A0A809SHX3"/>
<dbReference type="PANTHER" id="PTHR46663:SF2">
    <property type="entry name" value="GGDEF DOMAIN-CONTAINING PROTEIN"/>
    <property type="match status" value="1"/>
</dbReference>
<dbReference type="Gene3D" id="3.30.70.270">
    <property type="match status" value="1"/>
</dbReference>
<dbReference type="Pfam" id="PF00990">
    <property type="entry name" value="GGDEF"/>
    <property type="match status" value="1"/>
</dbReference>
<dbReference type="InterPro" id="IPR052163">
    <property type="entry name" value="DGC-Regulatory_Protein"/>
</dbReference>
<gene>
    <name evidence="2" type="ORF">SFSGTM_18780</name>
</gene>
<name>A0A809SHX3_9PROT</name>
<dbReference type="PROSITE" id="PS50887">
    <property type="entry name" value="GGDEF"/>
    <property type="match status" value="1"/>
</dbReference>
<proteinExistence type="predicted"/>
<evidence type="ECO:0000259" key="1">
    <source>
        <dbReference type="PROSITE" id="PS50887"/>
    </source>
</evidence>
<dbReference type="CDD" id="cd01949">
    <property type="entry name" value="GGDEF"/>
    <property type="match status" value="1"/>
</dbReference>
<accession>A0A809SHX3</accession>
<evidence type="ECO:0000313" key="2">
    <source>
        <dbReference type="EMBL" id="BBP01170.1"/>
    </source>
</evidence>
<dbReference type="Proteomes" id="UP000463939">
    <property type="component" value="Chromosome"/>
</dbReference>
<dbReference type="KEGG" id="sniv:SFSGTM_18780"/>
<dbReference type="FunFam" id="3.30.70.270:FF:000001">
    <property type="entry name" value="Diguanylate cyclase domain protein"/>
    <property type="match status" value="1"/>
</dbReference>